<dbReference type="SUPFAM" id="SSF54427">
    <property type="entry name" value="NTF2-like"/>
    <property type="match status" value="1"/>
</dbReference>
<dbReference type="STRING" id="181874.A0A409VRP6"/>
<dbReference type="AlphaFoldDB" id="A0A409VRP6"/>
<evidence type="ECO:0000313" key="3">
    <source>
        <dbReference type="Proteomes" id="UP000284842"/>
    </source>
</evidence>
<evidence type="ECO:0008006" key="4">
    <source>
        <dbReference type="Google" id="ProtNLM"/>
    </source>
</evidence>
<dbReference type="Proteomes" id="UP000284842">
    <property type="component" value="Unassembled WGS sequence"/>
</dbReference>
<proteinExistence type="predicted"/>
<reference evidence="2 3" key="1">
    <citation type="journal article" date="2018" name="Evol. Lett.">
        <title>Horizontal gene cluster transfer increased hallucinogenic mushroom diversity.</title>
        <authorList>
            <person name="Reynolds H.T."/>
            <person name="Vijayakumar V."/>
            <person name="Gluck-Thaler E."/>
            <person name="Korotkin H.B."/>
            <person name="Matheny P.B."/>
            <person name="Slot J.C."/>
        </authorList>
    </citation>
    <scope>NUCLEOTIDE SEQUENCE [LARGE SCALE GENOMIC DNA]</scope>
    <source>
        <strain evidence="2 3">2629</strain>
    </source>
</reference>
<feature type="region of interest" description="Disordered" evidence="1">
    <location>
        <begin position="1"/>
        <end position="44"/>
    </location>
</feature>
<feature type="compositionally biased region" description="Low complexity" evidence="1">
    <location>
        <begin position="15"/>
        <end position="28"/>
    </location>
</feature>
<name>A0A409VRP6_9AGAR</name>
<dbReference type="Gene3D" id="3.10.450.50">
    <property type="match status" value="1"/>
</dbReference>
<comment type="caution">
    <text evidence="2">The sequence shown here is derived from an EMBL/GenBank/DDBJ whole genome shotgun (WGS) entry which is preliminary data.</text>
</comment>
<protein>
    <recommendedName>
        <fullName evidence="4">SnoaL-like domain-containing protein</fullName>
    </recommendedName>
</protein>
<dbReference type="OrthoDB" id="2400485at2759"/>
<dbReference type="EMBL" id="NHTK01005996">
    <property type="protein sequence ID" value="PPQ68965.1"/>
    <property type="molecule type" value="Genomic_DNA"/>
</dbReference>
<dbReference type="PANTHER" id="PTHR34213:SF2">
    <property type="entry name" value="NUCLEAR TRANSPORT FACTOR 2 (NTF2) FAMILY PROTEIN"/>
    <property type="match status" value="1"/>
</dbReference>
<dbReference type="InParanoid" id="A0A409VRP6"/>
<gene>
    <name evidence="2" type="ORF">CVT24_000354</name>
</gene>
<feature type="region of interest" description="Disordered" evidence="1">
    <location>
        <begin position="68"/>
        <end position="87"/>
    </location>
</feature>
<dbReference type="InterPro" id="IPR032710">
    <property type="entry name" value="NTF2-like_dom_sf"/>
</dbReference>
<dbReference type="PANTHER" id="PTHR34213">
    <property type="entry name" value="NUCLEAR TRANSPORT FACTOR 2 (NTF2) FAMILY PROTEIN"/>
    <property type="match status" value="1"/>
</dbReference>
<evidence type="ECO:0000313" key="2">
    <source>
        <dbReference type="EMBL" id="PPQ68965.1"/>
    </source>
</evidence>
<evidence type="ECO:0000256" key="1">
    <source>
        <dbReference type="SAM" id="MobiDB-lite"/>
    </source>
</evidence>
<keyword evidence="3" id="KW-1185">Reference proteome</keyword>
<sequence length="240" mass="27290">MSSVSAHRHRRSHSRSSQSRPLSPRARSPSPPSPTQTFHPNPLPIIIPTPALVESVAGAAHYSGAKVDSDSMLKHRRSSSHHAPGEITTNHRRVLDDLNELYCCRPTLDIFERSWNKDAVFEDPLSKCHGYSEYGAQWFALPKLFSKSEQISQRVMSSTVSPNRFVYHQRQQYTTRWWHKVKVVESIIVVDLDDDGKIVRLVDQWDGKDLPTWIGASLLRKLNAKVTPWIVSIPKLNHSS</sequence>
<accession>A0A409VRP6</accession>
<organism evidence="2 3">
    <name type="scientific">Panaeolus cyanescens</name>
    <dbReference type="NCBI Taxonomy" id="181874"/>
    <lineage>
        <taxon>Eukaryota</taxon>
        <taxon>Fungi</taxon>
        <taxon>Dikarya</taxon>
        <taxon>Basidiomycota</taxon>
        <taxon>Agaricomycotina</taxon>
        <taxon>Agaricomycetes</taxon>
        <taxon>Agaricomycetidae</taxon>
        <taxon>Agaricales</taxon>
        <taxon>Agaricineae</taxon>
        <taxon>Galeropsidaceae</taxon>
        <taxon>Panaeolus</taxon>
    </lineage>
</organism>
<feature type="compositionally biased region" description="Basic residues" evidence="1">
    <location>
        <begin position="1"/>
        <end position="14"/>
    </location>
</feature>